<dbReference type="GO" id="GO:0061630">
    <property type="term" value="F:ubiquitin protein ligase activity"/>
    <property type="evidence" value="ECO:0007669"/>
    <property type="project" value="UniProtKB-EC"/>
</dbReference>
<keyword evidence="4" id="KW-0677">Repeat</keyword>
<comment type="PTM">
    <text evidence="6">Ubiquitinated in the presence of host E1 ubiquitin-activating enzyme, E2 ubiquitin-conjugating enzyme and ubiquitin.</text>
</comment>
<evidence type="ECO:0000256" key="2">
    <source>
        <dbReference type="ARBA" id="ARBA00012483"/>
    </source>
</evidence>
<evidence type="ECO:0000313" key="8">
    <source>
        <dbReference type="EMBL" id="KIF63299.1"/>
    </source>
</evidence>
<name>A0AAE2DLP1_PSEFL</name>
<keyword evidence="6" id="KW-0833">Ubl conjugation pathway</keyword>
<dbReference type="EC" id="2.3.2.27" evidence="2"/>
<keyword evidence="6" id="KW-1035">Host cytoplasm</keyword>
<dbReference type="PANTHER" id="PTHR48051:SF1">
    <property type="entry name" value="RAS SUPPRESSOR PROTEIN 1"/>
    <property type="match status" value="1"/>
</dbReference>
<dbReference type="GO" id="GO:0016567">
    <property type="term" value="P:protein ubiquitination"/>
    <property type="evidence" value="ECO:0007669"/>
    <property type="project" value="InterPro"/>
</dbReference>
<dbReference type="Gene3D" id="3.80.10.10">
    <property type="entry name" value="Ribonuclease Inhibitor"/>
    <property type="match status" value="1"/>
</dbReference>
<evidence type="ECO:0000256" key="6">
    <source>
        <dbReference type="PROSITE-ProRule" id="PRU01398"/>
    </source>
</evidence>
<dbReference type="InterPro" id="IPR032675">
    <property type="entry name" value="LRR_dom_sf"/>
</dbReference>
<dbReference type="EMBL" id="JTGH01000004">
    <property type="protein sequence ID" value="KIF63299.1"/>
    <property type="molecule type" value="Genomic_DNA"/>
</dbReference>
<dbReference type="Pfam" id="PF20178">
    <property type="entry name" value="ToxA_N"/>
    <property type="match status" value="1"/>
</dbReference>
<reference evidence="8 9" key="1">
    <citation type="submission" date="2014-11" db="EMBL/GenBank/DDBJ databases">
        <title>Draft genome sequence of Pseudomonas fluorescens strains SF4c SF39a.</title>
        <authorList>
            <person name="Underwood G.E."/>
            <person name="Ly L.K."/>
            <person name="Bitzer A.S."/>
            <person name="Godino A."/>
            <person name="Bucci V."/>
            <person name="Fischer S."/>
            <person name="Silby M.W."/>
        </authorList>
    </citation>
    <scope>NUCLEOTIDE SEQUENCE [LARGE SCALE GENOMIC DNA]</scope>
    <source>
        <strain evidence="8 9">SF4c</strain>
    </source>
</reference>
<keyword evidence="6" id="KW-0808">Transferase</keyword>
<accession>A0AAE2DLP1</accession>
<dbReference type="Gene3D" id="1.20.58.360">
    <property type="entry name" value="Shigella T3SS effector IpaH defines"/>
    <property type="match status" value="1"/>
</dbReference>
<comment type="similarity">
    <text evidence="6">Belongs to the LRR-containing bacterial E3 ligase family.</text>
</comment>
<evidence type="ECO:0000259" key="7">
    <source>
        <dbReference type="PROSITE" id="PS52053"/>
    </source>
</evidence>
<gene>
    <name evidence="8" type="ORF">QS95_04035</name>
</gene>
<proteinExistence type="inferred from homology"/>
<keyword evidence="3" id="KW-0433">Leucine-rich repeat</keyword>
<comment type="catalytic activity">
    <reaction evidence="1">
        <text>S-ubiquitinyl-[E2 ubiquitin-conjugating enzyme]-L-cysteine + [acceptor protein]-L-lysine = [E2 ubiquitin-conjugating enzyme]-L-cysteine + N(6)-ubiquitinyl-[acceptor protein]-L-lysine.</text>
        <dbReference type="EC" id="2.3.2.27"/>
    </reaction>
</comment>
<keyword evidence="5" id="KW-0843">Virulence</keyword>
<dbReference type="Pfam" id="PF14496">
    <property type="entry name" value="NEL"/>
    <property type="match status" value="1"/>
</dbReference>
<dbReference type="InterPro" id="IPR046673">
    <property type="entry name" value="ToxA_N"/>
</dbReference>
<dbReference type="PANTHER" id="PTHR48051">
    <property type="match status" value="1"/>
</dbReference>
<dbReference type="InterPro" id="IPR050216">
    <property type="entry name" value="LRR_domain-containing"/>
</dbReference>
<keyword evidence="6" id="KW-0964">Secreted</keyword>
<evidence type="ECO:0000256" key="3">
    <source>
        <dbReference type="ARBA" id="ARBA00022614"/>
    </source>
</evidence>
<dbReference type="SUPFAM" id="SSF52058">
    <property type="entry name" value="L domain-like"/>
    <property type="match status" value="1"/>
</dbReference>
<dbReference type="InterPro" id="IPR001611">
    <property type="entry name" value="Leu-rich_rpt"/>
</dbReference>
<sequence>MDHTLAKLKDIQAFAEPLLKAKLLEKFNIDVDVKNTYLRLYVSRESSWWVIQVIPGYTARTVSLLDAALHNFAYDETFEKHSAFLEKTDAARELFDISPIDKIISVSQFQSLCRELDIGAQYKAHLEEHLLNREPVAQAFLKLQVQRSQQAALKAAAHIALAKKDIGRQAHLLIRDLLEGQEHLKLGEQAMKVCELGMMDLNFTGILIIRPDPDQKQHSQTMIAYVPQDPEHPLKEYPSTIEFMKELSRQLRDNQTAQSSGITYRQFFSQFVDHEQRGHFFADLQQRLTYIKWYPKERGDPRPSWRETPVDKPQLQFSAPPITEPLWTYLYQQQLNKILNDARVIAVSTADADSRARWAWWENFKKIASDIFSVALLVVTPFVPLLGEAMLAYTAFQIINEAIEGVGDLIQGHYAEFGEHVLGVITDILQLAAFHAGSNIGSAFRLKLSPLVENMKPVRSIDGKTRLWHPDLTPYEQPGLALPETSKPDALGLHRHSGKTFLPIEGKHYEVQLDPQGETHRIVHPTRAQAYWPEARHNGQGAWTLEGEKPQDWEGSRLMQRLGHSTEGYNPAELEKLRSISGTSDDSLRRMHVENAAPPPLLADTLTRFKTWERTRGLSHLVRTGQPLPAGSFWFETIAPSLPGWPVEKGLRVYENADLSGAFRQYGHSGVTPENTLNISLADMTSGRLPERLTAFLSEQDMTALLGSPYPRDRQVQALRDKLAHAVETRTPEIFDYQYRLQDRSDDPQVHLLQSEFPQLPSSVARPLLERATDGERQIIAEQQRIPLRVKNMARESAFETRATRAVEGLHEPALLVPDTERLILNTLKIHTDTFGDLRIEVRDGTPDGPLRSSTGPEEAGTVRTLIRDDRGRYEVLDAAQRKQHDADDFYQAVLLALPEDKRAALGYRTDQGEMFRQWVTVKTAPPTERRTLLARPPLRAVVPRDTELLLRGPRLSKVWPFAEKTVETKVQEMYPHFDENEVAAFTRSLHAKGDPHQEIARLKQEREELKQKLENWRQRYLEDYDPDDGGRLPDAYWDYERKGGRLIAERLMECFDRKSEVFGERSSSLEDGYALDLSTEVLPSDLERWWKQMPNDLKPFLQQVTTVNLDRQQFSPGPSGLLKDFPNLQQLSARNCGLRTLPDSIGQQRQLRTLRLSDNMIELTPPAIEQLQNLEHLETLRLDNNPLGDSPPIQHMPKLKVLNLANTNITAWPAGLFSHPRPKGFFLDLLKNRLHSIPEVAPGSDKAFLIARTRVDRTKLTPEVRKSYGLYRESVGMSPRVRYQQPAEDLMLMWIPPSDASMYSESPGTGAYRPEAWHYLVNEPDSLGFFTVLEGLTRSADYKQGGRAKAQLTDRVWRMVNAIEIDTPLREELFLMSTEPEGCADAGAQLFNNMGVKVLASEARHFSVSADEVEGKLVKLAKGSARLEQVTGIARADIRQRGGDPDEVEVHLAYETGLAKRLELPWQSEAMNFRPTAGVTDKTIDQAYATIIDAEAGDGLVNQMIEQPFWEQYLRKQYPSDFARNTELHQDKLELLSLTKEWQEAQSQGQEPTDVRKQLVELAEKLSVPLDEVLTGEEMSQEEFESRQRDIGYQERELSRQLTREAMARAGI</sequence>
<evidence type="ECO:0000313" key="9">
    <source>
        <dbReference type="Proteomes" id="UP000031587"/>
    </source>
</evidence>
<dbReference type="PROSITE" id="PS51450">
    <property type="entry name" value="LRR"/>
    <property type="match status" value="1"/>
</dbReference>
<dbReference type="GO" id="GO:0005737">
    <property type="term" value="C:cytoplasm"/>
    <property type="evidence" value="ECO:0007669"/>
    <property type="project" value="TreeGrafter"/>
</dbReference>
<dbReference type="InterPro" id="IPR003591">
    <property type="entry name" value="Leu-rich_rpt_typical-subtyp"/>
</dbReference>
<dbReference type="SMART" id="SM00369">
    <property type="entry name" value="LRR_TYP"/>
    <property type="match status" value="4"/>
</dbReference>
<dbReference type="InterPro" id="IPR029487">
    <property type="entry name" value="NEL_dom"/>
</dbReference>
<evidence type="ECO:0000256" key="5">
    <source>
        <dbReference type="ARBA" id="ARBA00023026"/>
    </source>
</evidence>
<organism evidence="8 9">
    <name type="scientific">Pseudomonas fluorescens</name>
    <dbReference type="NCBI Taxonomy" id="294"/>
    <lineage>
        <taxon>Bacteria</taxon>
        <taxon>Pseudomonadati</taxon>
        <taxon>Pseudomonadota</taxon>
        <taxon>Gammaproteobacteria</taxon>
        <taxon>Pseudomonadales</taxon>
        <taxon>Pseudomonadaceae</taxon>
        <taxon>Pseudomonas</taxon>
    </lineage>
</organism>
<feature type="active site" description="Glycyl thioester intermediate" evidence="6">
    <location>
        <position position="1384"/>
    </location>
</feature>
<dbReference type="PROSITE" id="PS52053">
    <property type="entry name" value="NEL"/>
    <property type="match status" value="1"/>
</dbReference>
<dbReference type="Proteomes" id="UP000031587">
    <property type="component" value="Unassembled WGS sequence"/>
</dbReference>
<dbReference type="GO" id="GO:0005576">
    <property type="term" value="C:extracellular region"/>
    <property type="evidence" value="ECO:0007669"/>
    <property type="project" value="UniProtKB-UniRule"/>
</dbReference>
<keyword evidence="6" id="KW-0832">Ubl conjugation</keyword>
<protein>
    <recommendedName>
        <fullName evidence="2">RING-type E3 ubiquitin transferase</fullName>
        <ecNumber evidence="2">2.3.2.27</ecNumber>
    </recommendedName>
</protein>
<feature type="domain" description="NEL" evidence="7">
    <location>
        <begin position="1287"/>
        <end position="1613"/>
    </location>
</feature>
<comment type="caution">
    <text evidence="8">The sequence shown here is derived from an EMBL/GenBank/DDBJ whole genome shotgun (WGS) entry which is preliminary data.</text>
</comment>
<evidence type="ECO:0000256" key="1">
    <source>
        <dbReference type="ARBA" id="ARBA00000900"/>
    </source>
</evidence>
<evidence type="ECO:0000256" key="4">
    <source>
        <dbReference type="ARBA" id="ARBA00022737"/>
    </source>
</evidence>